<dbReference type="GO" id="GO:0032259">
    <property type="term" value="P:methylation"/>
    <property type="evidence" value="ECO:0007669"/>
    <property type="project" value="UniProtKB-KW"/>
</dbReference>
<keyword evidence="2" id="KW-0808">Transferase</keyword>
<dbReference type="SUPFAM" id="SSF53335">
    <property type="entry name" value="S-adenosyl-L-methionine-dependent methyltransferases"/>
    <property type="match status" value="1"/>
</dbReference>
<dbReference type="Proteomes" id="UP000470470">
    <property type="component" value="Unassembled WGS sequence"/>
</dbReference>
<dbReference type="EMBL" id="JAAGWK010000009">
    <property type="protein sequence ID" value="NEL53408.1"/>
    <property type="molecule type" value="Genomic_DNA"/>
</dbReference>
<dbReference type="Gene3D" id="3.40.50.150">
    <property type="entry name" value="Vaccinia Virus protein VP39"/>
    <property type="match status" value="1"/>
</dbReference>
<accession>A0A7K3WAB9</accession>
<dbReference type="GO" id="GO:0008168">
    <property type="term" value="F:methyltransferase activity"/>
    <property type="evidence" value="ECO:0007669"/>
    <property type="project" value="UniProtKB-KW"/>
</dbReference>
<name>A0A7K3WAB9_9ACTN</name>
<gene>
    <name evidence="2" type="ORF">G1H19_05215</name>
</gene>
<dbReference type="RefSeq" id="WP_152730665.1">
    <property type="nucleotide sequence ID" value="NZ_JAABOZ010000002.1"/>
</dbReference>
<protein>
    <submittedName>
        <fullName evidence="2">Methyltransferase domain-containing protein</fullName>
    </submittedName>
</protein>
<proteinExistence type="predicted"/>
<dbReference type="Pfam" id="PF08241">
    <property type="entry name" value="Methyltransf_11"/>
    <property type="match status" value="1"/>
</dbReference>
<dbReference type="InterPro" id="IPR029063">
    <property type="entry name" value="SAM-dependent_MTases_sf"/>
</dbReference>
<sequence length="300" mass="31129">MTDPAALSALRSMLVRRAPLAALTGGAYAAAHLPYEQRSDQRALLADWLAQRLSVLADRPAGAPPLSVLSIGAGDGSVDVPLAARMAAGARGLRWVVVEPDPVVGAVCRDRLSGSVRPRPDVRLHAGPFETLADTVGEECFDVVLAVHSLYYVPDLAAALRAARRRLAPGGTLVTLLAPLEDLCRLTAAVTPPAAPPGASGPADSQWWSGDLTRALGPAGLTATVCRITGRLDVTDCFDPGSGDGRLVLDFLTQARCDGLTATERGVLLDALRSIATTEGGRLVVEHPVDAVLSTPSSAT</sequence>
<comment type="caution">
    <text evidence="2">The sequence shown here is derived from an EMBL/GenBank/DDBJ whole genome shotgun (WGS) entry which is preliminary data.</text>
</comment>
<keyword evidence="3" id="KW-1185">Reference proteome</keyword>
<evidence type="ECO:0000313" key="3">
    <source>
        <dbReference type="Proteomes" id="UP000470470"/>
    </source>
</evidence>
<evidence type="ECO:0000313" key="2">
    <source>
        <dbReference type="EMBL" id="NEL53408.1"/>
    </source>
</evidence>
<organism evidence="2 3">
    <name type="scientific">Goekera deserti</name>
    <dbReference type="NCBI Taxonomy" id="2497753"/>
    <lineage>
        <taxon>Bacteria</taxon>
        <taxon>Bacillati</taxon>
        <taxon>Actinomycetota</taxon>
        <taxon>Actinomycetes</taxon>
        <taxon>Geodermatophilales</taxon>
        <taxon>Geodermatophilaceae</taxon>
        <taxon>Goekera</taxon>
    </lineage>
</organism>
<feature type="domain" description="Methyltransferase type 11" evidence="1">
    <location>
        <begin position="69"/>
        <end position="174"/>
    </location>
</feature>
<keyword evidence="2" id="KW-0489">Methyltransferase</keyword>
<dbReference type="InterPro" id="IPR013216">
    <property type="entry name" value="Methyltransf_11"/>
</dbReference>
<reference evidence="2 3" key="1">
    <citation type="submission" date="2020-02" db="EMBL/GenBank/DDBJ databases">
        <title>The whole genome sequence of CPCC 205119.</title>
        <authorList>
            <person name="Jiang Z."/>
        </authorList>
    </citation>
    <scope>NUCLEOTIDE SEQUENCE [LARGE SCALE GENOMIC DNA]</scope>
    <source>
        <strain evidence="2 3">CPCC 205119</strain>
    </source>
</reference>
<evidence type="ECO:0000259" key="1">
    <source>
        <dbReference type="Pfam" id="PF08241"/>
    </source>
</evidence>
<dbReference type="AlphaFoldDB" id="A0A7K3WAB9"/>